<keyword evidence="1" id="KW-0175">Coiled coil</keyword>
<protein>
    <submittedName>
        <fullName evidence="3">Uncharacterized protein</fullName>
    </submittedName>
</protein>
<dbReference type="AlphaFoldDB" id="A0A7S3UAR2"/>
<sequence>MGRTVSPRVPGSLGGVRQRVRLGSRRRGRGTMDMAEEDRREQVLQALPQAEETLKELDEAGKKLAEALAGKMVQMEARYSRANRGTEELLRISSDAAEAVREVCVQSDEQSSKILVEMDLLEHELGRLEHVAEKVQSLHKLTKALEAVADSL</sequence>
<reference evidence="3" key="1">
    <citation type="submission" date="2021-01" db="EMBL/GenBank/DDBJ databases">
        <authorList>
            <person name="Corre E."/>
            <person name="Pelletier E."/>
            <person name="Niang G."/>
            <person name="Scheremetjew M."/>
            <person name="Finn R."/>
            <person name="Kale V."/>
            <person name="Holt S."/>
            <person name="Cochrane G."/>
            <person name="Meng A."/>
            <person name="Brown T."/>
            <person name="Cohen L."/>
        </authorList>
    </citation>
    <scope>NUCLEOTIDE SEQUENCE</scope>
    <source>
        <strain evidence="3">CCMP1897</strain>
    </source>
</reference>
<evidence type="ECO:0000313" key="3">
    <source>
        <dbReference type="EMBL" id="CAE0608121.1"/>
    </source>
</evidence>
<name>A0A7S3UAR2_9CHLO</name>
<gene>
    <name evidence="3" type="ORF">PSAL00342_LOCUS1938</name>
</gene>
<proteinExistence type="predicted"/>
<dbReference type="EMBL" id="HBIS01002182">
    <property type="protein sequence ID" value="CAE0608121.1"/>
    <property type="molecule type" value="Transcribed_RNA"/>
</dbReference>
<accession>A0A7S3UAR2</accession>
<organism evidence="3">
    <name type="scientific">Picocystis salinarum</name>
    <dbReference type="NCBI Taxonomy" id="88271"/>
    <lineage>
        <taxon>Eukaryota</taxon>
        <taxon>Viridiplantae</taxon>
        <taxon>Chlorophyta</taxon>
        <taxon>Picocystophyceae</taxon>
        <taxon>Picocystales</taxon>
        <taxon>Picocystaceae</taxon>
        <taxon>Picocystis</taxon>
    </lineage>
</organism>
<evidence type="ECO:0000256" key="1">
    <source>
        <dbReference type="SAM" id="Coils"/>
    </source>
</evidence>
<feature type="region of interest" description="Disordered" evidence="2">
    <location>
        <begin position="1"/>
        <end position="40"/>
    </location>
</feature>
<feature type="compositionally biased region" description="Basic residues" evidence="2">
    <location>
        <begin position="18"/>
        <end position="29"/>
    </location>
</feature>
<feature type="coiled-coil region" evidence="1">
    <location>
        <begin position="40"/>
        <end position="67"/>
    </location>
</feature>
<evidence type="ECO:0000256" key="2">
    <source>
        <dbReference type="SAM" id="MobiDB-lite"/>
    </source>
</evidence>